<name>X0YY87_9ZZZZ</name>
<dbReference type="InterPro" id="IPR015422">
    <property type="entry name" value="PyrdxlP-dep_Trfase_small"/>
</dbReference>
<sequence>LQKALQAEGVDVVLWQTLSIPAQPLFQTKEGYGKGCPWKCPHSREVTYNVEEYPETNKLLDNSLVICSELYPIFPQKMELMEHYVEAFKKVFENIIQVVDFIK</sequence>
<dbReference type="Gene3D" id="3.90.1150.10">
    <property type="entry name" value="Aspartate Aminotransferase, domain 1"/>
    <property type="match status" value="1"/>
</dbReference>
<proteinExistence type="predicted"/>
<feature type="non-terminal residue" evidence="1">
    <location>
        <position position="1"/>
    </location>
</feature>
<accession>X0YY87</accession>
<protein>
    <submittedName>
        <fullName evidence="1">Uncharacterized protein</fullName>
    </submittedName>
</protein>
<dbReference type="AlphaFoldDB" id="X0YY87"/>
<gene>
    <name evidence="1" type="ORF">S01H1_84242</name>
</gene>
<dbReference type="EMBL" id="BARS01057461">
    <property type="protein sequence ID" value="GAG51447.1"/>
    <property type="molecule type" value="Genomic_DNA"/>
</dbReference>
<comment type="caution">
    <text evidence="1">The sequence shown here is derived from an EMBL/GenBank/DDBJ whole genome shotgun (WGS) entry which is preliminary data.</text>
</comment>
<reference evidence="1" key="1">
    <citation type="journal article" date="2014" name="Front. Microbiol.">
        <title>High frequency of phylogenetically diverse reductive dehalogenase-homologous genes in deep subseafloor sedimentary metagenomes.</title>
        <authorList>
            <person name="Kawai M."/>
            <person name="Futagami T."/>
            <person name="Toyoda A."/>
            <person name="Takaki Y."/>
            <person name="Nishi S."/>
            <person name="Hori S."/>
            <person name="Arai W."/>
            <person name="Tsubouchi T."/>
            <person name="Morono Y."/>
            <person name="Uchiyama I."/>
            <person name="Ito T."/>
            <person name="Fujiyama A."/>
            <person name="Inagaki F."/>
            <person name="Takami H."/>
        </authorList>
    </citation>
    <scope>NUCLEOTIDE SEQUENCE</scope>
    <source>
        <strain evidence="1">Expedition CK06-06</strain>
    </source>
</reference>
<evidence type="ECO:0000313" key="1">
    <source>
        <dbReference type="EMBL" id="GAG51447.1"/>
    </source>
</evidence>
<organism evidence="1">
    <name type="scientific">marine sediment metagenome</name>
    <dbReference type="NCBI Taxonomy" id="412755"/>
    <lineage>
        <taxon>unclassified sequences</taxon>
        <taxon>metagenomes</taxon>
        <taxon>ecological metagenomes</taxon>
    </lineage>
</organism>